<keyword evidence="4" id="KW-0812">Transmembrane</keyword>
<evidence type="ECO:0000256" key="2">
    <source>
        <dbReference type="ARBA" id="ARBA00022803"/>
    </source>
</evidence>
<dbReference type="SUPFAM" id="SSF48452">
    <property type="entry name" value="TPR-like"/>
    <property type="match status" value="1"/>
</dbReference>
<feature type="transmembrane region" description="Helical" evidence="4">
    <location>
        <begin position="243"/>
        <end position="260"/>
    </location>
</feature>
<dbReference type="KEGG" id="ole:K0B96_15845"/>
<keyword evidence="4" id="KW-0472">Membrane</keyword>
<accession>A0A8F9TV99</accession>
<feature type="transmembrane region" description="Helical" evidence="4">
    <location>
        <begin position="170"/>
        <end position="187"/>
    </location>
</feature>
<dbReference type="InterPro" id="IPR011990">
    <property type="entry name" value="TPR-like_helical_dom_sf"/>
</dbReference>
<dbReference type="RefSeq" id="WP_220161859.1">
    <property type="nucleotide sequence ID" value="NZ_CP080507.1"/>
</dbReference>
<sequence>MPSSAPSPRFAGASSAPDVPRRGLAGWLAGAALVAAVALVYLNCLHAPFIFDDFPAIVRNESLRGGLSWDMLRPPPEAAGATARPVVNATLALNYNMGGLAVEGYHLVNMVLHALTTLTLWGVLRRSLQTRSLGAGLSAETVAFAVSALWAVHPLLTESVVCVVQRNEELVALFYLLMLYCLIRSATTANRWPRTVWTVTAVAACALGMGSKEVMVTAPLAALLYDRTFLAGNFRGALRTRRTLYAGLALTWGLLAWLVLNNAQRAGTVGFGLGVSSWDYLLTQCRALTIYLKLAVWPHPLVVDYGAPVAHHFNEVWWQGLTILALLGVTLWALVRRPAIGFVGACFFLLLAPSSSIVPLTTQTIAEHRMYLPLAAVVLLAVLCLRALPVRVAGAVCLGLGVVLANGTVHRNAVFQNEERLWTETLAIQPGNARLHATLGGYYLRHQRWTEAADAYRAALDLQPAYADAHSDLASALLHLNRPQQALVHYAAAHQLKPTDPDIAYNFANALAGVGRGTEAIELYRTALHSRPMFTAAQNNLGDALMQMGRLPEAIATFNAALKHDPAQPGPQNNLGLALLRSGRAQEALAHFAAAVQLRPDSASVHHNYALALAATGKITAAIAEEDAALRLAPDYAAAQAHRAQLLFKPIERR</sequence>
<proteinExistence type="predicted"/>
<dbReference type="PANTHER" id="PTHR44227">
    <property type="match status" value="1"/>
</dbReference>
<dbReference type="InterPro" id="IPR052346">
    <property type="entry name" value="O-mannosyl-transferase_TMTC"/>
</dbReference>
<feature type="repeat" description="TPR" evidence="3">
    <location>
        <begin position="569"/>
        <end position="602"/>
    </location>
</feature>
<dbReference type="SMART" id="SM00028">
    <property type="entry name" value="TPR"/>
    <property type="match status" value="6"/>
</dbReference>
<evidence type="ECO:0000256" key="4">
    <source>
        <dbReference type="SAM" id="Phobius"/>
    </source>
</evidence>
<feature type="transmembrane region" description="Helical" evidence="4">
    <location>
        <begin position="24"/>
        <end position="42"/>
    </location>
</feature>
<feature type="transmembrane region" description="Helical" evidence="4">
    <location>
        <begin position="316"/>
        <end position="335"/>
    </location>
</feature>
<feature type="transmembrane region" description="Helical" evidence="4">
    <location>
        <begin position="340"/>
        <end position="358"/>
    </location>
</feature>
<feature type="transmembrane region" description="Helical" evidence="4">
    <location>
        <begin position="133"/>
        <end position="150"/>
    </location>
</feature>
<reference evidence="5" key="1">
    <citation type="submission" date="2021-08" db="EMBL/GenBank/DDBJ databases">
        <title>Genome of a novel bacterium of the phylum Verrucomicrobia, Oleiharenicola sp. KSB-15.</title>
        <authorList>
            <person name="Chung J.-H."/>
            <person name="Ahn J.-H."/>
            <person name="Yoon Y."/>
            <person name="Kim D.-Y."/>
            <person name="An S.-H."/>
            <person name="Park I."/>
            <person name="Yeon J."/>
        </authorList>
    </citation>
    <scope>NUCLEOTIDE SEQUENCE</scope>
    <source>
        <strain evidence="5">KSB-15</strain>
    </source>
</reference>
<evidence type="ECO:0000313" key="6">
    <source>
        <dbReference type="Proteomes" id="UP000825051"/>
    </source>
</evidence>
<feature type="repeat" description="TPR" evidence="3">
    <location>
        <begin position="535"/>
        <end position="568"/>
    </location>
</feature>
<dbReference type="InterPro" id="IPR019734">
    <property type="entry name" value="TPR_rpt"/>
</dbReference>
<gene>
    <name evidence="5" type="ORF">K0B96_15845</name>
</gene>
<organism evidence="5 6">
    <name type="scientific">Horticoccus luteus</name>
    <dbReference type="NCBI Taxonomy" id="2862869"/>
    <lineage>
        <taxon>Bacteria</taxon>
        <taxon>Pseudomonadati</taxon>
        <taxon>Verrucomicrobiota</taxon>
        <taxon>Opitutia</taxon>
        <taxon>Opitutales</taxon>
        <taxon>Opitutaceae</taxon>
        <taxon>Horticoccus</taxon>
    </lineage>
</organism>
<dbReference type="PROSITE" id="PS50005">
    <property type="entry name" value="TPR"/>
    <property type="match status" value="3"/>
</dbReference>
<dbReference type="Pfam" id="PF13432">
    <property type="entry name" value="TPR_16"/>
    <property type="match status" value="3"/>
</dbReference>
<dbReference type="AlphaFoldDB" id="A0A8F9TV99"/>
<keyword evidence="2 3" id="KW-0802">TPR repeat</keyword>
<dbReference type="EMBL" id="CP080507">
    <property type="protein sequence ID" value="QYM78755.1"/>
    <property type="molecule type" value="Genomic_DNA"/>
</dbReference>
<feature type="repeat" description="TPR" evidence="3">
    <location>
        <begin position="433"/>
        <end position="466"/>
    </location>
</feature>
<dbReference type="PANTHER" id="PTHR44227:SF3">
    <property type="entry name" value="PROTEIN O-MANNOSYL-TRANSFERASE TMTC4"/>
    <property type="match status" value="1"/>
</dbReference>
<dbReference type="Proteomes" id="UP000825051">
    <property type="component" value="Chromosome"/>
</dbReference>
<evidence type="ECO:0000256" key="1">
    <source>
        <dbReference type="ARBA" id="ARBA00022737"/>
    </source>
</evidence>
<keyword evidence="1" id="KW-0677">Repeat</keyword>
<keyword evidence="6" id="KW-1185">Reference proteome</keyword>
<dbReference type="Gene3D" id="1.25.40.10">
    <property type="entry name" value="Tetratricopeptide repeat domain"/>
    <property type="match status" value="3"/>
</dbReference>
<evidence type="ECO:0000256" key="3">
    <source>
        <dbReference type="PROSITE-ProRule" id="PRU00339"/>
    </source>
</evidence>
<keyword evidence="4" id="KW-1133">Transmembrane helix</keyword>
<name>A0A8F9TV99_9BACT</name>
<evidence type="ECO:0000313" key="5">
    <source>
        <dbReference type="EMBL" id="QYM78755.1"/>
    </source>
</evidence>
<protein>
    <submittedName>
        <fullName evidence="5">Tetratricopeptide repeat protein</fullName>
    </submittedName>
</protein>